<dbReference type="Proteomes" id="UP001583177">
    <property type="component" value="Unassembled WGS sequence"/>
</dbReference>
<evidence type="ECO:0000313" key="1">
    <source>
        <dbReference type="EMBL" id="KAL1866477.1"/>
    </source>
</evidence>
<protein>
    <submittedName>
        <fullName evidence="1">Uncharacterized protein</fullName>
    </submittedName>
</protein>
<comment type="caution">
    <text evidence="1">The sequence shown here is derived from an EMBL/GenBank/DDBJ whole genome shotgun (WGS) entry which is preliminary data.</text>
</comment>
<name>A0ABR3WS30_9PEZI</name>
<organism evidence="1 2">
    <name type="scientific">Diaporthe australafricana</name>
    <dbReference type="NCBI Taxonomy" id="127596"/>
    <lineage>
        <taxon>Eukaryota</taxon>
        <taxon>Fungi</taxon>
        <taxon>Dikarya</taxon>
        <taxon>Ascomycota</taxon>
        <taxon>Pezizomycotina</taxon>
        <taxon>Sordariomycetes</taxon>
        <taxon>Sordariomycetidae</taxon>
        <taxon>Diaporthales</taxon>
        <taxon>Diaporthaceae</taxon>
        <taxon>Diaporthe</taxon>
    </lineage>
</organism>
<dbReference type="EMBL" id="JAWRVE010000055">
    <property type="protein sequence ID" value="KAL1866477.1"/>
    <property type="molecule type" value="Genomic_DNA"/>
</dbReference>
<sequence>MNTTLAPGEDAVYPGLDSKTLGITTYLNNTLHGCHMGDLMLIFTSQQQPNSAKLQIQTGPIYCTIDTDIPINITVEQSFSGTEFLFEQRASFSLRTSEVADITADDFFTATILSPGQSASLVSPSTNNTDEPFPLAQGEPSNLVRLLDAFVKSYYSVVMWDLDFDSSNNAFASEDATNYLVDTMMKATSNGSMVPNSILGTPELVGNPAQFEMQYICSVPKKKDTGSLVISVFVADMVILSVFWNIFNWFALRYLQSRDPDWNVCAGCRLNSDSSRAKARVGDMDQDSLCGDEEAAHGIRFGIQRDKEQDEKFWKKPKVSTRSDSFKSSQDTLRAVSRSSVHVYAGKPKMMDREGTHQGVVGV</sequence>
<accession>A0ABR3WS30</accession>
<keyword evidence="2" id="KW-1185">Reference proteome</keyword>
<gene>
    <name evidence="1" type="ORF">Daus18300_006712</name>
</gene>
<reference evidence="1 2" key="1">
    <citation type="journal article" date="2024" name="IMA Fungus">
        <title>IMA Genome - F19 : A genome assembly and annotation guide to empower mycologists, including annotated draft genome sequences of Ceratocystis pirilliformis, Diaporthe australafricana, Fusarium ophioides, Paecilomyces lecythidis, and Sporothrix stenoceras.</title>
        <authorList>
            <person name="Aylward J."/>
            <person name="Wilson A.M."/>
            <person name="Visagie C.M."/>
            <person name="Spraker J."/>
            <person name="Barnes I."/>
            <person name="Buitendag C."/>
            <person name="Ceriani C."/>
            <person name="Del Mar Angel L."/>
            <person name="du Plessis D."/>
            <person name="Fuchs T."/>
            <person name="Gasser K."/>
            <person name="Kramer D."/>
            <person name="Li W."/>
            <person name="Munsamy K."/>
            <person name="Piso A."/>
            <person name="Price J.L."/>
            <person name="Sonnekus B."/>
            <person name="Thomas C."/>
            <person name="van der Nest A."/>
            <person name="van Dijk A."/>
            <person name="van Heerden A."/>
            <person name="van Vuuren N."/>
            <person name="Yilmaz N."/>
            <person name="Duong T.A."/>
            <person name="van der Merwe N.A."/>
            <person name="Wingfield M.J."/>
            <person name="Wingfield B.D."/>
        </authorList>
    </citation>
    <scope>NUCLEOTIDE SEQUENCE [LARGE SCALE GENOMIC DNA]</scope>
    <source>
        <strain evidence="1 2">CMW 18300</strain>
    </source>
</reference>
<proteinExistence type="predicted"/>
<evidence type="ECO:0000313" key="2">
    <source>
        <dbReference type="Proteomes" id="UP001583177"/>
    </source>
</evidence>